<evidence type="ECO:0000313" key="1">
    <source>
        <dbReference type="EMBL" id="ASN72867.1"/>
    </source>
</evidence>
<protein>
    <submittedName>
        <fullName evidence="1">Uncharacterized protein</fullName>
    </submittedName>
</protein>
<reference evidence="1" key="1">
    <citation type="submission" date="2017-06" db="EMBL/GenBank/DDBJ databases">
        <title>Novel phages from South African skin metaviromes.</title>
        <authorList>
            <person name="van Zyl L.J."/>
            <person name="Abrahams Y."/>
            <person name="Stander E.A."/>
            <person name="Kirby B.M."/>
            <person name="Clavaud C."/>
            <person name="Farcet C."/>
            <person name="Breton L."/>
            <person name="Trindade M.I."/>
        </authorList>
    </citation>
    <scope>NUCLEOTIDE SEQUENCE</scope>
</reference>
<proteinExistence type="predicted"/>
<gene>
    <name evidence="1" type="ORF">10F4_11</name>
</gene>
<accession>A0A2H4JG84</accession>
<dbReference type="EMBL" id="MF417980">
    <property type="protein sequence ID" value="ASN72867.1"/>
    <property type="molecule type" value="Genomic_DNA"/>
</dbReference>
<name>A0A2H4JG84_9CAUD</name>
<sequence>MAFGIDLWKIVLESNCSEETERDIKIGLDDLYAKAKAFDEVKEFIIEKLKEEEEEKSRTLLSDYDYGLYQAYDNVDDIIQEYLERD</sequence>
<organism evidence="1">
    <name type="scientific">uncultured Caudovirales phage</name>
    <dbReference type="NCBI Taxonomy" id="2100421"/>
    <lineage>
        <taxon>Viruses</taxon>
        <taxon>Duplodnaviria</taxon>
        <taxon>Heunggongvirae</taxon>
        <taxon>Uroviricota</taxon>
        <taxon>Caudoviricetes</taxon>
        <taxon>Peduoviridae</taxon>
        <taxon>Maltschvirus</taxon>
        <taxon>Maltschvirus maltsch</taxon>
    </lineage>
</organism>